<reference evidence="2 3" key="1">
    <citation type="submission" date="2016-11" db="EMBL/GenBank/DDBJ databases">
        <title>The macronuclear genome of Stentor coeruleus: a giant cell with tiny introns.</title>
        <authorList>
            <person name="Slabodnick M."/>
            <person name="Ruby J.G."/>
            <person name="Reiff S.B."/>
            <person name="Swart E.C."/>
            <person name="Gosai S."/>
            <person name="Prabakaran S."/>
            <person name="Witkowska E."/>
            <person name="Larue G.E."/>
            <person name="Fisher S."/>
            <person name="Freeman R.M."/>
            <person name="Gunawardena J."/>
            <person name="Chu W."/>
            <person name="Stover N.A."/>
            <person name="Gregory B.D."/>
            <person name="Nowacki M."/>
            <person name="Derisi J."/>
            <person name="Roy S.W."/>
            <person name="Marshall W.F."/>
            <person name="Sood P."/>
        </authorList>
    </citation>
    <scope>NUCLEOTIDE SEQUENCE [LARGE SCALE GENOMIC DNA]</scope>
    <source>
        <strain evidence="2">WM001</strain>
    </source>
</reference>
<gene>
    <name evidence="2" type="ORF">SteCoe_25175</name>
</gene>
<evidence type="ECO:0000256" key="1">
    <source>
        <dbReference type="SAM" id="MobiDB-lite"/>
    </source>
</evidence>
<protein>
    <submittedName>
        <fullName evidence="2">Uncharacterized protein</fullName>
    </submittedName>
</protein>
<feature type="compositionally biased region" description="Basic and acidic residues" evidence="1">
    <location>
        <begin position="393"/>
        <end position="414"/>
    </location>
</feature>
<dbReference type="EMBL" id="MPUH01000678">
    <property type="protein sequence ID" value="OMJ75649.1"/>
    <property type="molecule type" value="Genomic_DNA"/>
</dbReference>
<feature type="region of interest" description="Disordered" evidence="1">
    <location>
        <begin position="502"/>
        <end position="540"/>
    </location>
</feature>
<evidence type="ECO:0000313" key="2">
    <source>
        <dbReference type="EMBL" id="OMJ75649.1"/>
    </source>
</evidence>
<sequence length="646" mass="75140">MYEPFHAESPKVQVANEHILIWKFESPNINFSFPSIHLKIPIDITIKHSYYFSKINSQLKTSSKTLQHEHIINLESLGWDNIEKNCLFLFFLWLGSDNQVNHAYSASSIFYFLIFADYFQVSQEKTDELLKVLKKHKFRKIYTKISSFLVFRTFNFVFFKAVMEEEFERKTVENSIKNLIIKAQKQKITFNGKSTDRDDAGVYEIDYIEDERKEVDYKMMEKEDKVEGKNDENKVDDIKFRVIEEKKEHTPNRLANPLGHSHTIPVRNDRKSPEFCSPIIVQGGAHTESSPLEQVLTPPTLKRTKLEKSKSFTHKHDGEYAPNINPFTVDFKKKILAKCNDSKQITEDLGKAELHLHTHISDHYTEPTKGHIIEPSYPSHFPQQDLPLPLSKSKTEQLHKLEKTPSSQNKDKYKSSPILESPVDKVFNTPPHLVESIKHNALDTHNRKSPPICPNPYVINENYLVFVKDKGTNIEKPYESHEKPKFPHGHNCETMAEKLQTKFPGQGGHENPRKSDPGNQVSPGAQFKKKSPFDISIPKTSLGNVKTKDHEIEEDYHLHRNIHDDGKLKTSPKREIDLDLPSFYLKILLDWLDENSWNCYKPPNYDNISTFIRKNKKHLISSNKMILHDLLQQYRSAHQYADKMLV</sequence>
<comment type="caution">
    <text evidence="2">The sequence shown here is derived from an EMBL/GenBank/DDBJ whole genome shotgun (WGS) entry which is preliminary data.</text>
</comment>
<evidence type="ECO:0000313" key="3">
    <source>
        <dbReference type="Proteomes" id="UP000187209"/>
    </source>
</evidence>
<feature type="region of interest" description="Disordered" evidence="1">
    <location>
        <begin position="252"/>
        <end position="271"/>
    </location>
</feature>
<name>A0A1R2BFX6_9CILI</name>
<proteinExistence type="predicted"/>
<organism evidence="2 3">
    <name type="scientific">Stentor coeruleus</name>
    <dbReference type="NCBI Taxonomy" id="5963"/>
    <lineage>
        <taxon>Eukaryota</taxon>
        <taxon>Sar</taxon>
        <taxon>Alveolata</taxon>
        <taxon>Ciliophora</taxon>
        <taxon>Postciliodesmatophora</taxon>
        <taxon>Heterotrichea</taxon>
        <taxon>Heterotrichida</taxon>
        <taxon>Stentoridae</taxon>
        <taxon>Stentor</taxon>
    </lineage>
</organism>
<accession>A0A1R2BFX6</accession>
<keyword evidence="3" id="KW-1185">Reference proteome</keyword>
<dbReference type="Proteomes" id="UP000187209">
    <property type="component" value="Unassembled WGS sequence"/>
</dbReference>
<feature type="region of interest" description="Disordered" evidence="1">
    <location>
        <begin position="366"/>
        <end position="424"/>
    </location>
</feature>
<dbReference type="AlphaFoldDB" id="A0A1R2BFX6"/>